<organism evidence="7 8">
    <name type="scientific">Biomphalaria glabrata</name>
    <name type="common">Bloodfluke planorb</name>
    <name type="synonym">Freshwater snail</name>
    <dbReference type="NCBI Taxonomy" id="6526"/>
    <lineage>
        <taxon>Eukaryota</taxon>
        <taxon>Metazoa</taxon>
        <taxon>Spiralia</taxon>
        <taxon>Lophotrochozoa</taxon>
        <taxon>Mollusca</taxon>
        <taxon>Gastropoda</taxon>
        <taxon>Heterobranchia</taxon>
        <taxon>Euthyneura</taxon>
        <taxon>Panpulmonata</taxon>
        <taxon>Hygrophila</taxon>
        <taxon>Lymnaeoidea</taxon>
        <taxon>Planorbidae</taxon>
        <taxon>Biomphalaria</taxon>
    </lineage>
</organism>
<evidence type="ECO:0000256" key="4">
    <source>
        <dbReference type="ARBA" id="ARBA00022777"/>
    </source>
</evidence>
<feature type="domain" description="Protein kinase" evidence="6">
    <location>
        <begin position="100"/>
        <end position="346"/>
    </location>
</feature>
<keyword evidence="7" id="KW-1185">Reference proteome</keyword>
<name>A0A9W3BNY7_BIOGL</name>
<dbReference type="Pfam" id="PF00069">
    <property type="entry name" value="Pkinase"/>
    <property type="match status" value="1"/>
</dbReference>
<gene>
    <name evidence="8" type="primary">LOC106060923</name>
</gene>
<dbReference type="InterPro" id="IPR011009">
    <property type="entry name" value="Kinase-like_dom_sf"/>
</dbReference>
<keyword evidence="5" id="KW-0067">ATP-binding</keyword>
<dbReference type="GO" id="GO:0004674">
    <property type="term" value="F:protein serine/threonine kinase activity"/>
    <property type="evidence" value="ECO:0007669"/>
    <property type="project" value="UniProtKB-KW"/>
</dbReference>
<dbReference type="SMART" id="SM00220">
    <property type="entry name" value="S_TKc"/>
    <property type="match status" value="1"/>
</dbReference>
<keyword evidence="4" id="KW-0418">Kinase</keyword>
<proteinExistence type="predicted"/>
<keyword evidence="2" id="KW-0808">Transferase</keyword>
<dbReference type="OMA" id="GSANTCF"/>
<dbReference type="RefSeq" id="XP_055901279.1">
    <property type="nucleotide sequence ID" value="XM_056045304.1"/>
</dbReference>
<sequence>MHCCSKKGKYKDISHRTSVLVPVTGINQEYYDFVESSSQIANESARSGMRKVQNRLMRSPYSEIHIPPDCTFNMVEENYFAKQSGFTVGSWKKYEAAEFQTVKLNIFKGSTSKIHLVIHKKSSFIGIMKVLPPSKMSEARTELNVLSLSRDSPFIIRVMDGFVLENYYIFLEFAPFRTLDHLTQAMRGLGSDCARLYAMEVTCALKFLHERNIMHRDVKPENIYILLSGHVALADLGSSLRMDGDTIVSAACGTYVTRPPEVWSGHPYSKSVDIWQFGMTLFNIISNSWPIVHPNREKHISLVNNGKILFSDHFKDDASTNLIGKMLQINPNRRLTSSQILKHEYFEPLKEPYSPPFTPLQLFNLFDLGEEEVVIKVLVNSLESTL</sequence>
<protein>
    <submittedName>
        <fullName evidence="8">Aurora/IPL1-related protein kinase 2-like isoform X1</fullName>
    </submittedName>
</protein>
<evidence type="ECO:0000313" key="7">
    <source>
        <dbReference type="Proteomes" id="UP001165740"/>
    </source>
</evidence>
<keyword evidence="3" id="KW-0547">Nucleotide-binding</keyword>
<dbReference type="GO" id="GO:0005524">
    <property type="term" value="F:ATP binding"/>
    <property type="evidence" value="ECO:0007669"/>
    <property type="project" value="UniProtKB-KW"/>
</dbReference>
<dbReference type="AlphaFoldDB" id="A0A9W3BNY7"/>
<evidence type="ECO:0000313" key="8">
    <source>
        <dbReference type="RefSeq" id="XP_055901279.1"/>
    </source>
</evidence>
<evidence type="ECO:0000259" key="6">
    <source>
        <dbReference type="PROSITE" id="PS50011"/>
    </source>
</evidence>
<dbReference type="PROSITE" id="PS00108">
    <property type="entry name" value="PROTEIN_KINASE_ST"/>
    <property type="match status" value="1"/>
</dbReference>
<dbReference type="InterPro" id="IPR000719">
    <property type="entry name" value="Prot_kinase_dom"/>
</dbReference>
<evidence type="ECO:0000256" key="5">
    <source>
        <dbReference type="ARBA" id="ARBA00022840"/>
    </source>
</evidence>
<dbReference type="Proteomes" id="UP001165740">
    <property type="component" value="Chromosome 10"/>
</dbReference>
<dbReference type="PROSITE" id="PS50011">
    <property type="entry name" value="PROTEIN_KINASE_DOM"/>
    <property type="match status" value="1"/>
</dbReference>
<evidence type="ECO:0000256" key="2">
    <source>
        <dbReference type="ARBA" id="ARBA00022679"/>
    </source>
</evidence>
<evidence type="ECO:0000256" key="1">
    <source>
        <dbReference type="ARBA" id="ARBA00022527"/>
    </source>
</evidence>
<dbReference type="Gene3D" id="1.10.510.10">
    <property type="entry name" value="Transferase(Phosphotransferase) domain 1"/>
    <property type="match status" value="1"/>
</dbReference>
<reference evidence="8" key="1">
    <citation type="submission" date="2025-08" db="UniProtKB">
        <authorList>
            <consortium name="RefSeq"/>
        </authorList>
    </citation>
    <scope>IDENTIFICATION</scope>
</reference>
<dbReference type="InterPro" id="IPR008271">
    <property type="entry name" value="Ser/Thr_kinase_AS"/>
</dbReference>
<dbReference type="GeneID" id="106060923"/>
<evidence type="ECO:0000256" key="3">
    <source>
        <dbReference type="ARBA" id="ARBA00022741"/>
    </source>
</evidence>
<keyword evidence="1" id="KW-0723">Serine/threonine-protein kinase</keyword>
<dbReference type="OrthoDB" id="6044887at2759"/>
<accession>A0A9W3BNY7</accession>
<dbReference type="SUPFAM" id="SSF56112">
    <property type="entry name" value="Protein kinase-like (PK-like)"/>
    <property type="match status" value="1"/>
</dbReference>
<dbReference type="PANTHER" id="PTHR24351">
    <property type="entry name" value="RIBOSOMAL PROTEIN S6 KINASE"/>
    <property type="match status" value="1"/>
</dbReference>